<proteinExistence type="predicted"/>
<protein>
    <submittedName>
        <fullName evidence="1">Uncharacterized protein</fullName>
    </submittedName>
</protein>
<accession>A0A5D0CRL6</accession>
<keyword evidence="2" id="KW-1185">Reference proteome</keyword>
<evidence type="ECO:0000313" key="2">
    <source>
        <dbReference type="Proteomes" id="UP000325218"/>
    </source>
</evidence>
<reference evidence="1 2" key="1">
    <citation type="submission" date="2019-08" db="EMBL/GenBank/DDBJ databases">
        <title>Genome sequencing of Paenibacillus faecis DSM 23593(T).</title>
        <authorList>
            <person name="Kook J.-K."/>
            <person name="Park S.-N."/>
            <person name="Lim Y.K."/>
        </authorList>
    </citation>
    <scope>NUCLEOTIDE SEQUENCE [LARGE SCALE GENOMIC DNA]</scope>
    <source>
        <strain evidence="1 2">DSM 23593</strain>
    </source>
</reference>
<dbReference type="RefSeq" id="WP_148455249.1">
    <property type="nucleotide sequence ID" value="NZ_VSDO01000004.1"/>
</dbReference>
<dbReference type="OrthoDB" id="2678828at2"/>
<dbReference type="AlphaFoldDB" id="A0A5D0CRL6"/>
<name>A0A5D0CRL6_9BACL</name>
<evidence type="ECO:0000313" key="1">
    <source>
        <dbReference type="EMBL" id="TYA11427.1"/>
    </source>
</evidence>
<gene>
    <name evidence="1" type="ORF">FRY98_19975</name>
</gene>
<organism evidence="1 2">
    <name type="scientific">Paenibacillus faecis</name>
    <dbReference type="NCBI Taxonomy" id="862114"/>
    <lineage>
        <taxon>Bacteria</taxon>
        <taxon>Bacillati</taxon>
        <taxon>Bacillota</taxon>
        <taxon>Bacilli</taxon>
        <taxon>Bacillales</taxon>
        <taxon>Paenibacillaceae</taxon>
        <taxon>Paenibacillus</taxon>
    </lineage>
</organism>
<dbReference type="EMBL" id="VSDO01000004">
    <property type="protein sequence ID" value="TYA11427.1"/>
    <property type="molecule type" value="Genomic_DNA"/>
</dbReference>
<comment type="caution">
    <text evidence="1">The sequence shown here is derived from an EMBL/GenBank/DDBJ whole genome shotgun (WGS) entry which is preliminary data.</text>
</comment>
<sequence length="137" mass="14996">MNIKHFVIVGTIACVITVVPGTSSHLSKYQGHAAHAKLTDCGKAGPTEEDALLATLGLPTEHALYDALLEGRSLTELAANREADPEAVIRLQTEQLQRQLTERFVRGQLSRTAYLAQMKEVPDLIRTSAEQSYRILG</sequence>
<dbReference type="Proteomes" id="UP000325218">
    <property type="component" value="Unassembled WGS sequence"/>
</dbReference>